<sequence length="72" mass="8289">MFAWELEGLKRLKIETIRWGSSYRVKVRGKTGKIVYVSNLSRPSDRKLVAKQYGISEDKLSTHLSSDYKADP</sequence>
<protein>
    <submittedName>
        <fullName evidence="1">Uncharacterized protein</fullName>
    </submittedName>
</protein>
<evidence type="ECO:0000313" key="1">
    <source>
        <dbReference type="EMBL" id="ETL27188.1"/>
    </source>
</evidence>
<accession>W2I1F3</accession>
<dbReference type="Proteomes" id="UP000053864">
    <property type="component" value="Unassembled WGS sequence"/>
</dbReference>
<name>W2I1F3_PHYNI</name>
<organism evidence="1">
    <name type="scientific">Phytophthora nicotianae</name>
    <name type="common">Potato buckeye rot agent</name>
    <name type="synonym">Phytophthora parasitica</name>
    <dbReference type="NCBI Taxonomy" id="4792"/>
    <lineage>
        <taxon>Eukaryota</taxon>
        <taxon>Sar</taxon>
        <taxon>Stramenopiles</taxon>
        <taxon>Oomycota</taxon>
        <taxon>Peronosporomycetes</taxon>
        <taxon>Peronosporales</taxon>
        <taxon>Peronosporaceae</taxon>
        <taxon>Phytophthora</taxon>
    </lineage>
</organism>
<dbReference type="EMBL" id="KI676025">
    <property type="protein sequence ID" value="ETL27188.1"/>
    <property type="molecule type" value="Genomic_DNA"/>
</dbReference>
<gene>
    <name evidence="1" type="ORF">L916_19243</name>
</gene>
<proteinExistence type="predicted"/>
<dbReference type="AlphaFoldDB" id="W2I1F3"/>
<reference evidence="1" key="1">
    <citation type="submission" date="2013-11" db="EMBL/GenBank/DDBJ databases">
        <title>The Genome Sequence of Phytophthora parasitica CJ05E6.</title>
        <authorList>
            <consortium name="The Broad Institute Genomics Platform"/>
            <person name="Russ C."/>
            <person name="Tyler B."/>
            <person name="Panabieres F."/>
            <person name="Shan W."/>
            <person name="Tripathy S."/>
            <person name="Grunwald N."/>
            <person name="Machado M."/>
            <person name="Johnson C.S."/>
            <person name="Arredondo F."/>
            <person name="Hong C."/>
            <person name="Coffey M."/>
            <person name="Young S.K."/>
            <person name="Zeng Q."/>
            <person name="Gargeya S."/>
            <person name="Fitzgerald M."/>
            <person name="Abouelleil A."/>
            <person name="Alvarado L."/>
            <person name="Chapman S.B."/>
            <person name="Gainer-Dewar J."/>
            <person name="Goldberg J."/>
            <person name="Griggs A."/>
            <person name="Gujja S."/>
            <person name="Hansen M."/>
            <person name="Howarth C."/>
            <person name="Imamovic A."/>
            <person name="Ireland A."/>
            <person name="Larimer J."/>
            <person name="McCowan C."/>
            <person name="Murphy C."/>
            <person name="Pearson M."/>
            <person name="Poon T.W."/>
            <person name="Priest M."/>
            <person name="Roberts A."/>
            <person name="Saif S."/>
            <person name="Shea T."/>
            <person name="Sykes S."/>
            <person name="Wortman J."/>
            <person name="Nusbaum C."/>
            <person name="Birren B."/>
        </authorList>
    </citation>
    <scope>NUCLEOTIDE SEQUENCE [LARGE SCALE GENOMIC DNA]</scope>
    <source>
        <strain evidence="1">CJ05E6</strain>
    </source>
</reference>
<dbReference type="VEuPathDB" id="FungiDB:PPTG_24203"/>